<dbReference type="AlphaFoldDB" id="A0AAV8V360"/>
<keyword evidence="3" id="KW-1185">Reference proteome</keyword>
<protein>
    <recommendedName>
        <fullName evidence="4">DUF2817 domain-containing protein</fullName>
    </recommendedName>
</protein>
<feature type="signal peptide" evidence="1">
    <location>
        <begin position="1"/>
        <end position="21"/>
    </location>
</feature>
<comment type="caution">
    <text evidence="2">The sequence shown here is derived from an EMBL/GenBank/DDBJ whole genome shotgun (WGS) entry which is preliminary data.</text>
</comment>
<evidence type="ECO:0000256" key="1">
    <source>
        <dbReference type="SAM" id="SignalP"/>
    </source>
</evidence>
<keyword evidence="1" id="KW-0732">Signal</keyword>
<organism evidence="2 3">
    <name type="scientific">Rhodosorus marinus</name>
    <dbReference type="NCBI Taxonomy" id="101924"/>
    <lineage>
        <taxon>Eukaryota</taxon>
        <taxon>Rhodophyta</taxon>
        <taxon>Stylonematophyceae</taxon>
        <taxon>Stylonematales</taxon>
        <taxon>Stylonemataceae</taxon>
        <taxon>Rhodosorus</taxon>
    </lineage>
</organism>
<dbReference type="Proteomes" id="UP001157974">
    <property type="component" value="Unassembled WGS sequence"/>
</dbReference>
<sequence>MWSVAIGLIAIGAAIWYNTQAGSGYGKCGTGYDETFSDNYNDARRLFLESARAWGADRLVSVPLDEQNRAGLIMDFAVKNGRSDRVLIHLGGTHGVEGFAGSAIQSAFLRSSKAQPWDPSKDPTIIFVHAVNPYGFAALRRTNENNVDLNRNFLTDEQRADRLSADPNQHGYEDFEWYLNPAYVPRYFDLLSIAGAVLQRAWRGSKFTRKALLTGTYQKKRGLWYGGDKLEPSNKLLPETLTSILGGAKGLAKVEKVILVDVHTGLGPSGYDTVAVPQSAMPLGKEIFCSESDHVVGMGEGEMIGYDDVVGDVGVGVLSSLFPKAAVAVPVCHEFGTYPTLLISIVMRYENAATHWAPMMRSPAALWLRDMFYRVSSCDWRRSLLDRGGTIISDALEYLR</sequence>
<reference evidence="2 3" key="1">
    <citation type="journal article" date="2023" name="Nat. Commun.">
        <title>Origin of minicircular mitochondrial genomes in red algae.</title>
        <authorList>
            <person name="Lee Y."/>
            <person name="Cho C.H."/>
            <person name="Lee Y.M."/>
            <person name="Park S.I."/>
            <person name="Yang J.H."/>
            <person name="West J.A."/>
            <person name="Bhattacharya D."/>
            <person name="Yoon H.S."/>
        </authorList>
    </citation>
    <scope>NUCLEOTIDE SEQUENCE [LARGE SCALE GENOMIC DNA]</scope>
    <source>
        <strain evidence="2 3">CCMP1338</strain>
        <tissue evidence="2">Whole cell</tissue>
    </source>
</reference>
<dbReference type="SUPFAM" id="SSF53187">
    <property type="entry name" value="Zn-dependent exopeptidases"/>
    <property type="match status" value="1"/>
</dbReference>
<dbReference type="Gene3D" id="3.40.630.10">
    <property type="entry name" value="Zn peptidases"/>
    <property type="match status" value="1"/>
</dbReference>
<accession>A0AAV8V360</accession>
<proteinExistence type="predicted"/>
<evidence type="ECO:0008006" key="4">
    <source>
        <dbReference type="Google" id="ProtNLM"/>
    </source>
</evidence>
<feature type="chain" id="PRO_5043798826" description="DUF2817 domain-containing protein" evidence="1">
    <location>
        <begin position="22"/>
        <end position="400"/>
    </location>
</feature>
<dbReference type="InterPro" id="IPR021259">
    <property type="entry name" value="DUF2817"/>
</dbReference>
<evidence type="ECO:0000313" key="2">
    <source>
        <dbReference type="EMBL" id="KAJ8907211.1"/>
    </source>
</evidence>
<dbReference type="CDD" id="cd06233">
    <property type="entry name" value="M14-like"/>
    <property type="match status" value="1"/>
</dbReference>
<dbReference type="EMBL" id="JAMWBK010000003">
    <property type="protein sequence ID" value="KAJ8907211.1"/>
    <property type="molecule type" value="Genomic_DNA"/>
</dbReference>
<dbReference type="Pfam" id="PF10994">
    <property type="entry name" value="DUF2817"/>
    <property type="match status" value="1"/>
</dbReference>
<name>A0AAV8V360_9RHOD</name>
<gene>
    <name evidence="2" type="ORF">NDN08_003692</name>
</gene>
<evidence type="ECO:0000313" key="3">
    <source>
        <dbReference type="Proteomes" id="UP001157974"/>
    </source>
</evidence>